<dbReference type="Proteomes" id="UP000234240">
    <property type="component" value="Unassembled WGS sequence"/>
</dbReference>
<dbReference type="EMBL" id="PJZF01000008">
    <property type="protein sequence ID" value="PLR36856.1"/>
    <property type="molecule type" value="Genomic_DNA"/>
</dbReference>
<dbReference type="RefSeq" id="WP_101816312.1">
    <property type="nucleotide sequence ID" value="NZ_PJZF01000008.1"/>
</dbReference>
<dbReference type="OrthoDB" id="7569468at2"/>
<proteinExistence type="inferred from homology"/>
<gene>
    <name evidence="8" type="ORF">CYR55_11715</name>
</gene>
<keyword evidence="9" id="KW-1185">Reference proteome</keyword>
<evidence type="ECO:0000256" key="6">
    <source>
        <dbReference type="ARBA" id="ARBA00023316"/>
    </source>
</evidence>
<sequence length="120" mass="13578">MTWVYNVRKRSFEQNGIYKFSADYAGAPGYKNEPDFECIVNKGPLPRGKYKIVGKPFRHYHAGPYTLRLQPYSTNNMCGRSGFLIHGGNSKGTASNGCIILHPTFRRVLYESGDKELIVL</sequence>
<evidence type="ECO:0000256" key="2">
    <source>
        <dbReference type="ARBA" id="ARBA00005992"/>
    </source>
</evidence>
<protein>
    <submittedName>
        <fullName evidence="8">DUF2778 domain-containing protein</fullName>
    </submittedName>
</protein>
<comment type="pathway">
    <text evidence="1">Cell wall biogenesis; peptidoglycan biosynthesis.</text>
</comment>
<dbReference type="GO" id="GO:0004180">
    <property type="term" value="F:carboxypeptidase activity"/>
    <property type="evidence" value="ECO:0007669"/>
    <property type="project" value="UniProtKB-ARBA"/>
</dbReference>
<dbReference type="UniPathway" id="UPA00219"/>
<dbReference type="AlphaFoldDB" id="A0A2N5E6A7"/>
<accession>A0A2N5E6A7</accession>
<dbReference type="InterPro" id="IPR005490">
    <property type="entry name" value="LD_TPept_cat_dom"/>
</dbReference>
<name>A0A2N5E6A7_9GAMM</name>
<dbReference type="Pfam" id="PF10908">
    <property type="entry name" value="Tlde1_dom"/>
    <property type="match status" value="1"/>
</dbReference>
<comment type="caution">
    <text evidence="8">The sequence shown here is derived from an EMBL/GenBank/DDBJ whole genome shotgun (WGS) entry which is preliminary data.</text>
</comment>
<dbReference type="GO" id="GO:0009252">
    <property type="term" value="P:peptidoglycan biosynthetic process"/>
    <property type="evidence" value="ECO:0007669"/>
    <property type="project" value="UniProtKB-UniPathway"/>
</dbReference>
<keyword evidence="3" id="KW-0808">Transferase</keyword>
<dbReference type="GO" id="GO:0008360">
    <property type="term" value="P:regulation of cell shape"/>
    <property type="evidence" value="ECO:0007669"/>
    <property type="project" value="UniProtKB-KW"/>
</dbReference>
<dbReference type="SUPFAM" id="SSF141523">
    <property type="entry name" value="L,D-transpeptidase catalytic domain-like"/>
    <property type="match status" value="1"/>
</dbReference>
<evidence type="ECO:0000313" key="8">
    <source>
        <dbReference type="EMBL" id="PLR36856.1"/>
    </source>
</evidence>
<evidence type="ECO:0000256" key="3">
    <source>
        <dbReference type="ARBA" id="ARBA00022679"/>
    </source>
</evidence>
<dbReference type="InterPro" id="IPR021225">
    <property type="entry name" value="Tlde1_dom"/>
</dbReference>
<organism evidence="8 9">
    <name type="scientific">Chimaeribacter californicus</name>
    <dbReference type="NCBI Taxonomy" id="2060067"/>
    <lineage>
        <taxon>Bacteria</taxon>
        <taxon>Pseudomonadati</taxon>
        <taxon>Pseudomonadota</taxon>
        <taxon>Gammaproteobacteria</taxon>
        <taxon>Enterobacterales</taxon>
        <taxon>Yersiniaceae</taxon>
        <taxon>Chimaeribacter</taxon>
    </lineage>
</organism>
<evidence type="ECO:0000259" key="7">
    <source>
        <dbReference type="Pfam" id="PF10908"/>
    </source>
</evidence>
<evidence type="ECO:0000256" key="5">
    <source>
        <dbReference type="ARBA" id="ARBA00022984"/>
    </source>
</evidence>
<keyword evidence="4" id="KW-0133">Cell shape</keyword>
<dbReference type="CDD" id="cd16913">
    <property type="entry name" value="YkuD_like"/>
    <property type="match status" value="1"/>
</dbReference>
<dbReference type="GO" id="GO:0071555">
    <property type="term" value="P:cell wall organization"/>
    <property type="evidence" value="ECO:0007669"/>
    <property type="project" value="UniProtKB-KW"/>
</dbReference>
<comment type="similarity">
    <text evidence="2">Belongs to the YkuD family.</text>
</comment>
<keyword evidence="6" id="KW-0961">Cell wall biogenesis/degradation</keyword>
<evidence type="ECO:0000256" key="4">
    <source>
        <dbReference type="ARBA" id="ARBA00022960"/>
    </source>
</evidence>
<keyword evidence="5" id="KW-0573">Peptidoglycan synthesis</keyword>
<evidence type="ECO:0000313" key="9">
    <source>
        <dbReference type="Proteomes" id="UP000234240"/>
    </source>
</evidence>
<evidence type="ECO:0000256" key="1">
    <source>
        <dbReference type="ARBA" id="ARBA00004752"/>
    </source>
</evidence>
<dbReference type="InterPro" id="IPR038063">
    <property type="entry name" value="Transpep_catalytic_dom"/>
</dbReference>
<feature type="domain" description="Tlde1" evidence="7">
    <location>
        <begin position="24"/>
        <end position="103"/>
    </location>
</feature>
<reference evidence="8 9" key="1">
    <citation type="submission" date="2017-12" db="EMBL/GenBank/DDBJ databases">
        <title>Characterization of six clinical isolates of Enterochimera gen. nov., a novel genus of the Yersiniaciae family and the three species Enterochimera arupensis sp. nov., Enterochimera coloradensis sp. nov, and Enterochimera californica sp. nov.</title>
        <authorList>
            <person name="Rossi A."/>
            <person name="Fisher M."/>
        </authorList>
    </citation>
    <scope>NUCLEOTIDE SEQUENCE [LARGE SCALE GENOMIC DNA]</scope>
    <source>
        <strain evidence="9">2015-Iso6</strain>
    </source>
</reference>
<dbReference type="GO" id="GO:0016740">
    <property type="term" value="F:transferase activity"/>
    <property type="evidence" value="ECO:0007669"/>
    <property type="project" value="UniProtKB-KW"/>
</dbReference>
<dbReference type="Gene3D" id="2.40.440.10">
    <property type="entry name" value="L,D-transpeptidase catalytic domain-like"/>
    <property type="match status" value="1"/>
</dbReference>